<dbReference type="InterPro" id="IPR016032">
    <property type="entry name" value="Sig_transdc_resp-reg_C-effctor"/>
</dbReference>
<evidence type="ECO:0000313" key="3">
    <source>
        <dbReference type="EMBL" id="MDU0344150.1"/>
    </source>
</evidence>
<sequence>MRTTQATSWSRALIGSDRDAIELASRVHSGVSMVVAGPRGSGRSYVIRTISAEVESLGREVIVVRPASALTSVPFGALTAAGHPALRNLIEGAPTPIDGVIVIDDVDTLDPASARAIAHGVATRRATAVLGLRTARARSLHHPDDADEVRRTFLDLWMDGFARRIDLSELTDDDARRMIALFPDADLLDVPTRAGLIWRADGSRTLLRQLVLEALRAVRDGRDPLRAIRSVAPGSRLAVALERHVAGFLRQDLECLAGVRRLAHLEFAVATRLFDPEAVDALIGSGLLHADSSPERRLTANDLFALEAHRQLGDDTVDAMIDRAGRRMLAEADHWWSSTIAVSVSERWHRLGADASGESAYAPALRGRVALDAAREANDRGDSAHAAAHASRGLAAVDDPALRVELDLARRCAGEPDDIVADGSARHRIARLQARRAAAGMPSSSDPGQISAEQAEADAHVERLLAEATRAGNRLDAAKACELTDLAVSLPGASPLGRLRALVAAGTSQTIRGRWAVANTHYRDAQRLLDAIPRPQGISTRERLSALMFLLIGHQIAGADGSAVEQRLERELGPAAREGGVSELTTAGIAAAIAFAASGRPEQSHREWTSAMQRDPSALGDPETAMMELSVAEELALAERLDEARSILARVETDGPILVRRSRLYVETTVLVAERLLDDARAAARATADLSRGSTSAALRIRDLYRLVSLDIADADEIDELVQLAATTDLPLAADAVRRASARSAGSEEDRPVDDLRLHALWSAREADPTPSDPAPSAAAATAPLPEDLTAREREIALLAHEGLTNRAIATRLFLSVRTVESHVYQARLKVGAASRRELARMVAQGEVASPPPSPDADRVSRRA</sequence>
<dbReference type="Pfam" id="PF00196">
    <property type="entry name" value="GerE"/>
    <property type="match status" value="1"/>
</dbReference>
<dbReference type="PRINTS" id="PR00038">
    <property type="entry name" value="HTHLUXR"/>
</dbReference>
<dbReference type="PROSITE" id="PS50043">
    <property type="entry name" value="HTH_LUXR_2"/>
    <property type="match status" value="1"/>
</dbReference>
<feature type="region of interest" description="Disordered" evidence="1">
    <location>
        <begin position="766"/>
        <end position="786"/>
    </location>
</feature>
<keyword evidence="4" id="KW-1185">Reference proteome</keyword>
<dbReference type="InterPro" id="IPR036388">
    <property type="entry name" value="WH-like_DNA-bd_sf"/>
</dbReference>
<feature type="compositionally biased region" description="Low complexity" evidence="1">
    <location>
        <begin position="775"/>
        <end position="786"/>
    </location>
</feature>
<evidence type="ECO:0000259" key="2">
    <source>
        <dbReference type="PROSITE" id="PS50043"/>
    </source>
</evidence>
<dbReference type="Gene3D" id="1.10.10.10">
    <property type="entry name" value="Winged helix-like DNA-binding domain superfamily/Winged helix DNA-binding domain"/>
    <property type="match status" value="1"/>
</dbReference>
<accession>A0ABU3SH79</accession>
<protein>
    <submittedName>
        <fullName evidence="3">LuxR C-terminal-related transcriptional regulator</fullName>
    </submittedName>
</protein>
<dbReference type="Proteomes" id="UP001261125">
    <property type="component" value="Unassembled WGS sequence"/>
</dbReference>
<dbReference type="CDD" id="cd06170">
    <property type="entry name" value="LuxR_C_like"/>
    <property type="match status" value="1"/>
</dbReference>
<gene>
    <name evidence="3" type="ORF">RWH44_00420</name>
</gene>
<dbReference type="SUPFAM" id="SSF46894">
    <property type="entry name" value="C-terminal effector domain of the bipartite response regulators"/>
    <property type="match status" value="1"/>
</dbReference>
<proteinExistence type="predicted"/>
<dbReference type="RefSeq" id="WP_316003066.1">
    <property type="nucleotide sequence ID" value="NZ_JAWDIT010000001.1"/>
</dbReference>
<dbReference type="EMBL" id="JAWDIT010000001">
    <property type="protein sequence ID" value="MDU0344150.1"/>
    <property type="molecule type" value="Genomic_DNA"/>
</dbReference>
<dbReference type="SMART" id="SM00421">
    <property type="entry name" value="HTH_LUXR"/>
    <property type="match status" value="1"/>
</dbReference>
<dbReference type="InterPro" id="IPR027417">
    <property type="entry name" value="P-loop_NTPase"/>
</dbReference>
<feature type="region of interest" description="Disordered" evidence="1">
    <location>
        <begin position="844"/>
        <end position="864"/>
    </location>
</feature>
<reference evidence="3 4" key="1">
    <citation type="submission" date="2023-09" db="EMBL/GenBank/DDBJ databases">
        <title>Microbacterium fusihabitans sp. nov., Microbacterium phycihabitans sp. nov., and Microbacterium cervinum sp. nov., isolated from dried seaweeds of beach.</title>
        <authorList>
            <person name="Lee S.D."/>
        </authorList>
    </citation>
    <scope>NUCLEOTIDE SEQUENCE [LARGE SCALE GENOMIC DNA]</scope>
    <source>
        <strain evidence="3 4">KSW2-29</strain>
    </source>
</reference>
<comment type="caution">
    <text evidence="3">The sequence shown here is derived from an EMBL/GenBank/DDBJ whole genome shotgun (WGS) entry which is preliminary data.</text>
</comment>
<dbReference type="InterPro" id="IPR000792">
    <property type="entry name" value="Tscrpt_reg_LuxR_C"/>
</dbReference>
<name>A0ABU3SH79_9MICO</name>
<organism evidence="3 4">
    <name type="scientific">Microbacterium phycohabitans</name>
    <dbReference type="NCBI Taxonomy" id="3075993"/>
    <lineage>
        <taxon>Bacteria</taxon>
        <taxon>Bacillati</taxon>
        <taxon>Actinomycetota</taxon>
        <taxon>Actinomycetes</taxon>
        <taxon>Micrococcales</taxon>
        <taxon>Microbacteriaceae</taxon>
        <taxon>Microbacterium</taxon>
    </lineage>
</organism>
<feature type="domain" description="HTH luxR-type" evidence="2">
    <location>
        <begin position="782"/>
        <end position="847"/>
    </location>
</feature>
<evidence type="ECO:0000256" key="1">
    <source>
        <dbReference type="SAM" id="MobiDB-lite"/>
    </source>
</evidence>
<evidence type="ECO:0000313" key="4">
    <source>
        <dbReference type="Proteomes" id="UP001261125"/>
    </source>
</evidence>
<dbReference type="SUPFAM" id="SSF52540">
    <property type="entry name" value="P-loop containing nucleoside triphosphate hydrolases"/>
    <property type="match status" value="1"/>
</dbReference>